<dbReference type="RefSeq" id="WP_230339606.1">
    <property type="nucleotide sequence ID" value="NZ_CP069798.1"/>
</dbReference>
<dbReference type="InterPro" id="IPR010982">
    <property type="entry name" value="Lambda_DNA-bd_dom_sf"/>
</dbReference>
<dbReference type="PANTHER" id="PTHR35010">
    <property type="entry name" value="BLL4672 PROTEIN-RELATED"/>
    <property type="match status" value="1"/>
</dbReference>
<dbReference type="AlphaFoldDB" id="A0A892ZI55"/>
<dbReference type="Pfam" id="PF13560">
    <property type="entry name" value="HTH_31"/>
    <property type="match status" value="1"/>
</dbReference>
<evidence type="ECO:0000313" key="3">
    <source>
        <dbReference type="Proteomes" id="UP000653156"/>
    </source>
</evidence>
<evidence type="ECO:0000313" key="2">
    <source>
        <dbReference type="EMBL" id="QRQ82323.1"/>
    </source>
</evidence>
<name>A0A892ZI55_9NEIS</name>
<protein>
    <submittedName>
        <fullName evidence="2">Helix-turn-helix domain-containing protein</fullName>
    </submittedName>
</protein>
<proteinExistence type="predicted"/>
<dbReference type="InterPro" id="IPR041413">
    <property type="entry name" value="MLTR_LBD"/>
</dbReference>
<dbReference type="GO" id="GO:0003677">
    <property type="term" value="F:DNA binding"/>
    <property type="evidence" value="ECO:0007669"/>
    <property type="project" value="InterPro"/>
</dbReference>
<organism evidence="2 3">
    <name type="scientific">Paralysiella testudinis</name>
    <dbReference type="NCBI Taxonomy" id="2809020"/>
    <lineage>
        <taxon>Bacteria</taxon>
        <taxon>Pseudomonadati</taxon>
        <taxon>Pseudomonadota</taxon>
        <taxon>Betaproteobacteria</taxon>
        <taxon>Neisseriales</taxon>
        <taxon>Neisseriaceae</taxon>
        <taxon>Paralysiella</taxon>
    </lineage>
</organism>
<feature type="domain" description="MmyB-like transcription regulator ligand binding" evidence="1">
    <location>
        <begin position="107"/>
        <end position="260"/>
    </location>
</feature>
<dbReference type="CDD" id="cd00093">
    <property type="entry name" value="HTH_XRE"/>
    <property type="match status" value="1"/>
</dbReference>
<keyword evidence="3" id="KW-1185">Reference proteome</keyword>
<accession>A0A892ZI55</accession>
<evidence type="ECO:0000259" key="1">
    <source>
        <dbReference type="Pfam" id="PF17765"/>
    </source>
</evidence>
<dbReference type="KEGG" id="ptes:JQU52_02615"/>
<dbReference type="Proteomes" id="UP000653156">
    <property type="component" value="Chromosome"/>
</dbReference>
<dbReference type="Gene3D" id="3.30.450.180">
    <property type="match status" value="1"/>
</dbReference>
<dbReference type="InterPro" id="IPR001387">
    <property type="entry name" value="Cro/C1-type_HTH"/>
</dbReference>
<reference evidence="2" key="1">
    <citation type="submission" date="2021-02" db="EMBL/GenBank/DDBJ databases">
        <title>Neisseriaceae sp. 26B isolated from the cloaca of a Common Toad-headed Turtle (Mesoclemmys nasuta).</title>
        <authorList>
            <person name="Spergser J."/>
            <person name="Busse H.-J."/>
        </authorList>
    </citation>
    <scope>NUCLEOTIDE SEQUENCE</scope>
    <source>
        <strain evidence="2">26B</strain>
    </source>
</reference>
<dbReference type="SUPFAM" id="SSF47413">
    <property type="entry name" value="lambda repressor-like DNA-binding domains"/>
    <property type="match status" value="1"/>
</dbReference>
<dbReference type="EMBL" id="CP069798">
    <property type="protein sequence ID" value="QRQ82323.1"/>
    <property type="molecule type" value="Genomic_DNA"/>
</dbReference>
<dbReference type="Gene3D" id="1.10.260.40">
    <property type="entry name" value="lambda repressor-like DNA-binding domains"/>
    <property type="match status" value="1"/>
</dbReference>
<sequence length="262" mass="30091">MNPNPADTLGALLRQQRQTLSRQDVGLPETGKRRAPGLTLAEVAVLAGVSTRWLAQLEQDRLTLHEYDALKRLLNTLQLSRKEQSAWLKLAGWQPQTLADLPPKARRRQLQQATDAIRQPAYVLDHLWNPVCHNSAASQLFSHWLGKQAHHSNLLDYLLLDPHSRVFIGDWHTQIPKVLQHFLRHIEPYRDNDTVAAFIQSRCELSPLFAQHCRRPSRKSASRPMLMHFHPSGKPAQICQRLTLHIADSPDWQLVMWLPEKT</sequence>
<dbReference type="Pfam" id="PF17765">
    <property type="entry name" value="MLTR_LBD"/>
    <property type="match status" value="1"/>
</dbReference>
<gene>
    <name evidence="2" type="ORF">JQU52_02615</name>
</gene>